<organism evidence="3 4">
    <name type="scientific">Bacteroides acidifaciens</name>
    <dbReference type="NCBI Taxonomy" id="85831"/>
    <lineage>
        <taxon>Bacteria</taxon>
        <taxon>Pseudomonadati</taxon>
        <taxon>Bacteroidota</taxon>
        <taxon>Bacteroidia</taxon>
        <taxon>Bacteroidales</taxon>
        <taxon>Bacteroidaceae</taxon>
        <taxon>Bacteroides</taxon>
    </lineage>
</organism>
<keyword evidence="3" id="KW-0808">Transferase</keyword>
<dbReference type="Pfam" id="PF13439">
    <property type="entry name" value="Glyco_transf_4"/>
    <property type="match status" value="1"/>
</dbReference>
<evidence type="ECO:0000259" key="2">
    <source>
        <dbReference type="Pfam" id="PF13439"/>
    </source>
</evidence>
<comment type="caution">
    <text evidence="3">The sequence shown here is derived from an EMBL/GenBank/DDBJ whole genome shotgun (WGS) entry which is preliminary data.</text>
</comment>
<dbReference type="EC" id="2.4.1.-" evidence="3"/>
<dbReference type="InterPro" id="IPR001296">
    <property type="entry name" value="Glyco_trans_1"/>
</dbReference>
<dbReference type="Gene3D" id="3.40.50.2000">
    <property type="entry name" value="Glycogen Phosphorylase B"/>
    <property type="match status" value="2"/>
</dbReference>
<dbReference type="EMBL" id="BLLS01000010">
    <property type="protein sequence ID" value="GFH85356.1"/>
    <property type="molecule type" value="Genomic_DNA"/>
</dbReference>
<name>A0A7I9ZZL4_9BACE</name>
<dbReference type="InterPro" id="IPR050194">
    <property type="entry name" value="Glycosyltransferase_grp1"/>
</dbReference>
<proteinExistence type="predicted"/>
<protein>
    <submittedName>
        <fullName evidence="3">N-acetyl-alpha-D-glucosaminyl L-malate synthase</fullName>
        <ecNumber evidence="3">2.4.1.-</ecNumber>
    </submittedName>
</protein>
<dbReference type="Proteomes" id="UP000491181">
    <property type="component" value="Unassembled WGS sequence"/>
</dbReference>
<dbReference type="SUPFAM" id="SSF53756">
    <property type="entry name" value="UDP-Glycosyltransferase/glycogen phosphorylase"/>
    <property type="match status" value="1"/>
</dbReference>
<accession>A0A7I9ZZL4</accession>
<dbReference type="GO" id="GO:0016757">
    <property type="term" value="F:glycosyltransferase activity"/>
    <property type="evidence" value="ECO:0007669"/>
    <property type="project" value="UniProtKB-KW"/>
</dbReference>
<feature type="domain" description="Glycosyltransferase subfamily 4-like N-terminal" evidence="2">
    <location>
        <begin position="19"/>
        <end position="176"/>
    </location>
</feature>
<dbReference type="InterPro" id="IPR028098">
    <property type="entry name" value="Glyco_trans_4-like_N"/>
</dbReference>
<gene>
    <name evidence="3" type="primary">bshA_1</name>
    <name evidence="3" type="ORF">IMSAGC001_00756</name>
</gene>
<evidence type="ECO:0000313" key="3">
    <source>
        <dbReference type="EMBL" id="GFH85356.1"/>
    </source>
</evidence>
<feature type="domain" description="Glycosyl transferase family 1" evidence="1">
    <location>
        <begin position="206"/>
        <end position="358"/>
    </location>
</feature>
<dbReference type="AlphaFoldDB" id="A0A7I9ZZL4"/>
<reference evidence="3 4" key="1">
    <citation type="journal article" date="2020" name="Microbiome">
        <title>Single-cell genomics of uncultured bacteria reveals dietary fiber responders in the mouse gut microbiota.</title>
        <authorList>
            <person name="Chijiiwa R."/>
            <person name="Hosokawa M."/>
            <person name="Kogawa M."/>
            <person name="Nishikawa Y."/>
            <person name="Ide K."/>
            <person name="Sakanashi C."/>
            <person name="Takahashi K."/>
            <person name="Takeyama H."/>
        </authorList>
    </citation>
    <scope>NUCLEOTIDE SEQUENCE [LARGE SCALE GENOMIC DNA]</scope>
    <source>
        <strain evidence="3">IMSAGC_001</strain>
    </source>
</reference>
<evidence type="ECO:0000259" key="1">
    <source>
        <dbReference type="Pfam" id="PF00534"/>
    </source>
</evidence>
<keyword evidence="3" id="KW-0328">Glycosyltransferase</keyword>
<sequence>MANQKKRIVLMSHDASMQGGAQGCLFDLAKGLKTMYPHYEIYLISPKDRELVEELKPYIDGYAIIKQPWWMVISPKKPLIKPIFRYFRILKYAFKTLRYLKAIKPDIVMTNTIASPVTALASKWGNYAHFWFIHEVPPHVGIYSYLYAEKRILRWLDRLSKSVFVVSDYTFNYYKPYISGINKLQKIHVAVGTELVGRKPSQHSCYTLLQIGHFDDNKGQEDAVKAAKLLVSEFNLDFHLFLVGATEEDYTDYISDLIRKNGLESYVSMMKYTTNISTYYEQADVLLVCSRSETLSKVDIEAQKMGLPVIATDIEANKEQIQDNYNGILYKRGNVNDLASAINKLSDPILRRKMGENALNFMSDKYTVKEYVSEFIVATGL</sequence>
<dbReference type="PANTHER" id="PTHR45947:SF3">
    <property type="entry name" value="SULFOQUINOVOSYL TRANSFERASE SQD2"/>
    <property type="match status" value="1"/>
</dbReference>
<dbReference type="PANTHER" id="PTHR45947">
    <property type="entry name" value="SULFOQUINOVOSYL TRANSFERASE SQD2"/>
    <property type="match status" value="1"/>
</dbReference>
<dbReference type="RefSeq" id="WP_172503628.1">
    <property type="nucleotide sequence ID" value="NZ_BLLS01000010.1"/>
</dbReference>
<dbReference type="Pfam" id="PF00534">
    <property type="entry name" value="Glycos_transf_1"/>
    <property type="match status" value="1"/>
</dbReference>
<evidence type="ECO:0000313" key="4">
    <source>
        <dbReference type="Proteomes" id="UP000491181"/>
    </source>
</evidence>